<dbReference type="AlphaFoldDB" id="A0AAD8Y8H0"/>
<evidence type="ECO:0000256" key="3">
    <source>
        <dbReference type="SAM" id="Phobius"/>
    </source>
</evidence>
<accession>A0AAD8Y8H0</accession>
<keyword evidence="6" id="KW-1185">Reference proteome</keyword>
<dbReference type="PANTHER" id="PTHR22765">
    <property type="entry name" value="RING FINGER AND PROTEASE ASSOCIATED DOMAIN-CONTAINING"/>
    <property type="match status" value="1"/>
</dbReference>
<keyword evidence="3" id="KW-0472">Membrane</keyword>
<dbReference type="PANTHER" id="PTHR22765:SF434">
    <property type="entry name" value="GB|AAD18119.1-RELATED"/>
    <property type="match status" value="1"/>
</dbReference>
<dbReference type="CDD" id="cd16448">
    <property type="entry name" value="RING-H2"/>
    <property type="match status" value="1"/>
</dbReference>
<organism evidence="5 6">
    <name type="scientific">Skeletonema marinoi</name>
    <dbReference type="NCBI Taxonomy" id="267567"/>
    <lineage>
        <taxon>Eukaryota</taxon>
        <taxon>Sar</taxon>
        <taxon>Stramenopiles</taxon>
        <taxon>Ochrophyta</taxon>
        <taxon>Bacillariophyta</taxon>
        <taxon>Coscinodiscophyceae</taxon>
        <taxon>Thalassiosirophycidae</taxon>
        <taxon>Thalassiosirales</taxon>
        <taxon>Skeletonemataceae</taxon>
        <taxon>Skeletonema</taxon>
        <taxon>Skeletonema marinoi-dohrnii complex</taxon>
    </lineage>
</organism>
<dbReference type="InterPro" id="IPR051826">
    <property type="entry name" value="E3_ubiquitin-ligase_domain"/>
</dbReference>
<feature type="compositionally biased region" description="Low complexity" evidence="2">
    <location>
        <begin position="86"/>
        <end position="105"/>
    </location>
</feature>
<dbReference type="SUPFAM" id="SSF57850">
    <property type="entry name" value="RING/U-box"/>
    <property type="match status" value="1"/>
</dbReference>
<proteinExistence type="predicted"/>
<dbReference type="PROSITE" id="PS50089">
    <property type="entry name" value="ZF_RING_2"/>
    <property type="match status" value="1"/>
</dbReference>
<evidence type="ECO:0000256" key="1">
    <source>
        <dbReference type="PROSITE-ProRule" id="PRU00175"/>
    </source>
</evidence>
<sequence>MVGSFLSISMWSAISAFIGTMILIYSAIVVLRLRGVQIWGAPPPSPASVVAALSDEDKEKIEKLRSSAIIRHLNKYTTTLNEGNMTTLTSTTEEESTTTCISTENSHSDQGDEEQPQVDIEEGTISDDKTEYSHICVPLPGQQSCVSNTNETDNTSETSSLNDIPDTRNVPNLCVICHEEYETSDKVCWASSSDCTHVFHEECIVRWLTSLGWMKLKEQKEPQNMIDEDRCLNYDLECPMCRGQFICKDHLIKNTPVVVAAGTGDESV</sequence>
<dbReference type="GO" id="GO:0008270">
    <property type="term" value="F:zinc ion binding"/>
    <property type="evidence" value="ECO:0007669"/>
    <property type="project" value="UniProtKB-KW"/>
</dbReference>
<keyword evidence="1" id="KW-0863">Zinc-finger</keyword>
<keyword evidence="3" id="KW-0812">Transmembrane</keyword>
<reference evidence="5" key="1">
    <citation type="submission" date="2023-06" db="EMBL/GenBank/DDBJ databases">
        <title>Survivors Of The Sea: Transcriptome response of Skeletonema marinoi to long-term dormancy.</title>
        <authorList>
            <person name="Pinder M.I.M."/>
            <person name="Kourtchenko O."/>
            <person name="Robertson E.K."/>
            <person name="Larsson T."/>
            <person name="Maumus F."/>
            <person name="Osuna-Cruz C.M."/>
            <person name="Vancaester E."/>
            <person name="Stenow R."/>
            <person name="Vandepoele K."/>
            <person name="Ploug H."/>
            <person name="Bruchert V."/>
            <person name="Godhe A."/>
            <person name="Topel M."/>
        </authorList>
    </citation>
    <scope>NUCLEOTIDE SEQUENCE</scope>
    <source>
        <strain evidence="5">R05AC</strain>
    </source>
</reference>
<dbReference type="GO" id="GO:0061630">
    <property type="term" value="F:ubiquitin protein ligase activity"/>
    <property type="evidence" value="ECO:0007669"/>
    <property type="project" value="TreeGrafter"/>
</dbReference>
<evidence type="ECO:0000256" key="2">
    <source>
        <dbReference type="SAM" id="MobiDB-lite"/>
    </source>
</evidence>
<keyword evidence="3" id="KW-1133">Transmembrane helix</keyword>
<dbReference type="InterPro" id="IPR013083">
    <property type="entry name" value="Znf_RING/FYVE/PHD"/>
</dbReference>
<keyword evidence="1" id="KW-0479">Metal-binding</keyword>
<dbReference type="GO" id="GO:0006511">
    <property type="term" value="P:ubiquitin-dependent protein catabolic process"/>
    <property type="evidence" value="ECO:0007669"/>
    <property type="project" value="TreeGrafter"/>
</dbReference>
<dbReference type="Proteomes" id="UP001224775">
    <property type="component" value="Unassembled WGS sequence"/>
</dbReference>
<dbReference type="EMBL" id="JATAAI010000013">
    <property type="protein sequence ID" value="KAK1741437.1"/>
    <property type="molecule type" value="Genomic_DNA"/>
</dbReference>
<dbReference type="InterPro" id="IPR001841">
    <property type="entry name" value="Znf_RING"/>
</dbReference>
<evidence type="ECO:0000259" key="4">
    <source>
        <dbReference type="PROSITE" id="PS50089"/>
    </source>
</evidence>
<feature type="domain" description="RING-type" evidence="4">
    <location>
        <begin position="174"/>
        <end position="242"/>
    </location>
</feature>
<evidence type="ECO:0000313" key="5">
    <source>
        <dbReference type="EMBL" id="KAK1741437.1"/>
    </source>
</evidence>
<comment type="caution">
    <text evidence="5">The sequence shown here is derived from an EMBL/GenBank/DDBJ whole genome shotgun (WGS) entry which is preliminary data.</text>
</comment>
<keyword evidence="1" id="KW-0862">Zinc</keyword>
<dbReference type="SMART" id="SM00184">
    <property type="entry name" value="RING"/>
    <property type="match status" value="1"/>
</dbReference>
<name>A0AAD8Y8H0_9STRA</name>
<feature type="region of interest" description="Disordered" evidence="2">
    <location>
        <begin position="85"/>
        <end position="119"/>
    </location>
</feature>
<dbReference type="Gene3D" id="3.30.40.10">
    <property type="entry name" value="Zinc/RING finger domain, C3HC4 (zinc finger)"/>
    <property type="match status" value="1"/>
</dbReference>
<dbReference type="Pfam" id="PF13639">
    <property type="entry name" value="zf-RING_2"/>
    <property type="match status" value="1"/>
</dbReference>
<evidence type="ECO:0000313" key="6">
    <source>
        <dbReference type="Proteomes" id="UP001224775"/>
    </source>
</evidence>
<feature type="transmembrane region" description="Helical" evidence="3">
    <location>
        <begin position="6"/>
        <end position="31"/>
    </location>
</feature>
<protein>
    <recommendedName>
        <fullName evidence="4">RING-type domain-containing protein</fullName>
    </recommendedName>
</protein>
<gene>
    <name evidence="5" type="ORF">QTG54_007915</name>
</gene>